<evidence type="ECO:0000313" key="2">
    <source>
        <dbReference type="Proteomes" id="UP000256373"/>
    </source>
</evidence>
<accession>A0A3D8YF95</accession>
<gene>
    <name evidence="1" type="ORF">DSL64_08115</name>
</gene>
<dbReference type="Proteomes" id="UP000256373">
    <property type="component" value="Unassembled WGS sequence"/>
</dbReference>
<evidence type="ECO:0000313" key="1">
    <source>
        <dbReference type="EMBL" id="REA62875.1"/>
    </source>
</evidence>
<keyword evidence="2" id="KW-1185">Reference proteome</keyword>
<sequence length="161" mass="18580">MAASKENHRHDFGQSIWRDGIRHQTPLQEFIEAFMLNHELMERLQSAMYMYPVILSGEHYWRTISENGIDFDYPERIKGKLGCLITFSRIMGETEVLCVINLNRNEPFSVYVTLDNELHPTGSKMTSLNTSAGFPQELNVEDRNGKAIRVTVPARGLVMYR</sequence>
<protein>
    <recommendedName>
        <fullName evidence="3">Maltogenic Amylase C-terminal domain-containing protein</fullName>
    </recommendedName>
</protein>
<reference evidence="1 2" key="1">
    <citation type="submission" date="2018-07" db="EMBL/GenBank/DDBJ databases">
        <title>Dyadobacter roseus sp. nov., isolated from rose rhizosphere soil.</title>
        <authorList>
            <person name="Chen L."/>
        </authorList>
    </citation>
    <scope>NUCLEOTIDE SEQUENCE [LARGE SCALE GENOMIC DNA]</scope>
    <source>
        <strain evidence="1 2">RS19</strain>
    </source>
</reference>
<name>A0A3D8YF95_9BACT</name>
<dbReference type="EMBL" id="QNUL01000004">
    <property type="protein sequence ID" value="REA62875.1"/>
    <property type="molecule type" value="Genomic_DNA"/>
</dbReference>
<dbReference type="AlphaFoldDB" id="A0A3D8YF95"/>
<proteinExistence type="predicted"/>
<evidence type="ECO:0008006" key="3">
    <source>
        <dbReference type="Google" id="ProtNLM"/>
    </source>
</evidence>
<comment type="caution">
    <text evidence="1">The sequence shown here is derived from an EMBL/GenBank/DDBJ whole genome shotgun (WGS) entry which is preliminary data.</text>
</comment>
<organism evidence="1 2">
    <name type="scientific">Dyadobacter luteus</name>
    <dbReference type="NCBI Taxonomy" id="2259619"/>
    <lineage>
        <taxon>Bacteria</taxon>
        <taxon>Pseudomonadati</taxon>
        <taxon>Bacteroidota</taxon>
        <taxon>Cytophagia</taxon>
        <taxon>Cytophagales</taxon>
        <taxon>Spirosomataceae</taxon>
        <taxon>Dyadobacter</taxon>
    </lineage>
</organism>